<dbReference type="AlphaFoldDB" id="I4BAT3"/>
<dbReference type="NCBIfam" id="NF005126">
    <property type="entry name" value="PRK06563.1"/>
    <property type="match status" value="1"/>
</dbReference>
<name>I4BAT3_TURPD</name>
<dbReference type="Gene3D" id="3.90.226.10">
    <property type="entry name" value="2-enoyl-CoA Hydratase, Chain A, domain 1"/>
    <property type="match status" value="1"/>
</dbReference>
<dbReference type="KEGG" id="tpx:Turpa_3756"/>
<dbReference type="InterPro" id="IPR014748">
    <property type="entry name" value="Enoyl-CoA_hydra_C"/>
</dbReference>
<dbReference type="InterPro" id="IPR029045">
    <property type="entry name" value="ClpP/crotonase-like_dom_sf"/>
</dbReference>
<dbReference type="STRING" id="869212.Turpa_3756"/>
<keyword evidence="3" id="KW-1185">Reference proteome</keyword>
<proteinExistence type="inferred from homology"/>
<evidence type="ECO:0000313" key="2">
    <source>
        <dbReference type="EMBL" id="AFM14390.1"/>
    </source>
</evidence>
<gene>
    <name evidence="2" type="ordered locus">Turpa_3756</name>
</gene>
<dbReference type="InterPro" id="IPR001753">
    <property type="entry name" value="Enoyl-CoA_hydra/iso"/>
</dbReference>
<dbReference type="PANTHER" id="PTHR43802">
    <property type="entry name" value="ENOYL-COA HYDRATASE"/>
    <property type="match status" value="1"/>
</dbReference>
<dbReference type="RefSeq" id="WP_014804867.1">
    <property type="nucleotide sequence ID" value="NC_018020.1"/>
</dbReference>
<dbReference type="GO" id="GO:0003824">
    <property type="term" value="F:catalytic activity"/>
    <property type="evidence" value="ECO:0007669"/>
    <property type="project" value="UniProtKB-ARBA"/>
</dbReference>
<evidence type="ECO:0000256" key="1">
    <source>
        <dbReference type="ARBA" id="ARBA00005254"/>
    </source>
</evidence>
<dbReference type="EMBL" id="CP002959">
    <property type="protein sequence ID" value="AFM14390.1"/>
    <property type="molecule type" value="Genomic_DNA"/>
</dbReference>
<dbReference type="OrthoDB" id="9775794at2"/>
<comment type="similarity">
    <text evidence="1">Belongs to the enoyl-CoA hydratase/isomerase family.</text>
</comment>
<dbReference type="SUPFAM" id="SSF52096">
    <property type="entry name" value="ClpP/crotonase"/>
    <property type="match status" value="1"/>
</dbReference>
<dbReference type="PATRIC" id="fig|869212.3.peg.3784"/>
<dbReference type="Gene3D" id="1.10.12.10">
    <property type="entry name" value="Lyase 2-enoyl-coa Hydratase, Chain A, domain 2"/>
    <property type="match status" value="1"/>
</dbReference>
<dbReference type="Pfam" id="PF00378">
    <property type="entry name" value="ECH_1"/>
    <property type="match status" value="1"/>
</dbReference>
<organism evidence="2 3">
    <name type="scientific">Turneriella parva (strain ATCC BAA-1111 / DSM 21527 / NCTC 11395 / H)</name>
    <name type="common">Leptospira parva</name>
    <dbReference type="NCBI Taxonomy" id="869212"/>
    <lineage>
        <taxon>Bacteria</taxon>
        <taxon>Pseudomonadati</taxon>
        <taxon>Spirochaetota</taxon>
        <taxon>Spirochaetia</taxon>
        <taxon>Leptospirales</taxon>
        <taxon>Leptospiraceae</taxon>
        <taxon>Turneriella</taxon>
    </lineage>
</organism>
<dbReference type="CDD" id="cd06558">
    <property type="entry name" value="crotonase-like"/>
    <property type="match status" value="1"/>
</dbReference>
<reference evidence="2 3" key="1">
    <citation type="submission" date="2012-06" db="EMBL/GenBank/DDBJ databases">
        <title>The complete chromosome of genome of Turneriella parva DSM 21527.</title>
        <authorList>
            <consortium name="US DOE Joint Genome Institute (JGI-PGF)"/>
            <person name="Lucas S."/>
            <person name="Han J."/>
            <person name="Lapidus A."/>
            <person name="Bruce D."/>
            <person name="Goodwin L."/>
            <person name="Pitluck S."/>
            <person name="Peters L."/>
            <person name="Kyrpides N."/>
            <person name="Mavromatis K."/>
            <person name="Ivanova N."/>
            <person name="Mikhailova N."/>
            <person name="Chertkov O."/>
            <person name="Detter J.C."/>
            <person name="Tapia R."/>
            <person name="Han C."/>
            <person name="Land M."/>
            <person name="Hauser L."/>
            <person name="Markowitz V."/>
            <person name="Cheng J.-F."/>
            <person name="Hugenholtz P."/>
            <person name="Woyke T."/>
            <person name="Wu D."/>
            <person name="Gronow S."/>
            <person name="Wellnitz S."/>
            <person name="Brambilla E."/>
            <person name="Klenk H.-P."/>
            <person name="Eisen J.A."/>
        </authorList>
    </citation>
    <scope>NUCLEOTIDE SEQUENCE [LARGE SCALE GENOMIC DNA]</scope>
    <source>
        <strain evidence="3">ATCC BAA-1111 / DSM 21527 / NCTC 11395 / H</strain>
    </source>
</reference>
<sequence length="261" mass="28140">MGTHIKTEKAGHVLIISFNRPDQNNAFNTAMLRELGDAYEQLEADREVRVGVVCAEGKHFTLGLELGEVAEGIQKSQGNLLSKPDGIDPWGVSGREKTKPVIVAAHGFCLTLGIELMLASEIRIATASTKFGQMEVQRGVFPFGGATMRFPAQCGWGNAMKYMLTGDMFTAAEALRIGLIQEIVEQSKLKERALELAHKIAEQAPLAVAATLASSVRAQKHGFTAAAERLFPDLQVILNTADAAEGMKSVAEKRKAKFSGS</sequence>
<accession>I4BAT3</accession>
<protein>
    <submittedName>
        <fullName evidence="2">Enoyl-CoA hydratase/isomerase</fullName>
    </submittedName>
</protein>
<dbReference type="Proteomes" id="UP000006048">
    <property type="component" value="Chromosome"/>
</dbReference>
<dbReference type="PANTHER" id="PTHR43802:SF1">
    <property type="entry name" value="IP11341P-RELATED"/>
    <property type="match status" value="1"/>
</dbReference>
<dbReference type="HOGENOM" id="CLU_009834_7_6_12"/>
<evidence type="ECO:0000313" key="3">
    <source>
        <dbReference type="Proteomes" id="UP000006048"/>
    </source>
</evidence>